<dbReference type="EMBL" id="JADAQT010000105">
    <property type="protein sequence ID" value="MBE1877761.1"/>
    <property type="molecule type" value="Genomic_DNA"/>
</dbReference>
<dbReference type="InterPro" id="IPR003477">
    <property type="entry name" value="PemK-like"/>
</dbReference>
<reference evidence="1 2" key="1">
    <citation type="submission" date="2020-10" db="EMBL/GenBank/DDBJ databases">
        <title>Myceligenerans pegani sp. nov., an endophytic actinomycete isolated from Peganum harmala L. in Xinjiang, China.</title>
        <authorList>
            <person name="Xin L."/>
        </authorList>
    </citation>
    <scope>NUCLEOTIDE SEQUENCE [LARGE SCALE GENOMIC DNA]</scope>
    <source>
        <strain evidence="1 2">TRM65318</strain>
    </source>
</reference>
<proteinExistence type="predicted"/>
<organism evidence="1 2">
    <name type="scientific">Myceligenerans pegani</name>
    <dbReference type="NCBI Taxonomy" id="2776917"/>
    <lineage>
        <taxon>Bacteria</taxon>
        <taxon>Bacillati</taxon>
        <taxon>Actinomycetota</taxon>
        <taxon>Actinomycetes</taxon>
        <taxon>Micrococcales</taxon>
        <taxon>Promicromonosporaceae</taxon>
        <taxon>Myceligenerans</taxon>
    </lineage>
</organism>
<name>A0ABR9N3J1_9MICO</name>
<evidence type="ECO:0000313" key="2">
    <source>
        <dbReference type="Proteomes" id="UP000625527"/>
    </source>
</evidence>
<protein>
    <submittedName>
        <fullName evidence="1">Type II toxin-antitoxin system PemK/MazF family toxin</fullName>
    </submittedName>
</protein>
<evidence type="ECO:0000313" key="1">
    <source>
        <dbReference type="EMBL" id="MBE1877761.1"/>
    </source>
</evidence>
<sequence>MTFSADNPYPGDFEGEVHPVYNPELDGEPDPGEVVWTWVPYEEDHTQGKDRPVLLVGKDGPYLLGLQLSSRDHDHDALQEAREGRIWMDIGTGRWDRDGRDSEVRINRVIRIDPDDVRREGDILDEAIFAEVVKYMDRALELT</sequence>
<dbReference type="Proteomes" id="UP000625527">
    <property type="component" value="Unassembled WGS sequence"/>
</dbReference>
<dbReference type="RefSeq" id="WP_192864307.1">
    <property type="nucleotide sequence ID" value="NZ_JADAQT010000105.1"/>
</dbReference>
<dbReference type="SUPFAM" id="SSF50118">
    <property type="entry name" value="Cell growth inhibitor/plasmid maintenance toxic component"/>
    <property type="match status" value="1"/>
</dbReference>
<comment type="caution">
    <text evidence="1">The sequence shown here is derived from an EMBL/GenBank/DDBJ whole genome shotgun (WGS) entry which is preliminary data.</text>
</comment>
<gene>
    <name evidence="1" type="ORF">IHE71_18895</name>
</gene>
<dbReference type="Pfam" id="PF02452">
    <property type="entry name" value="PemK_toxin"/>
    <property type="match status" value="1"/>
</dbReference>
<keyword evidence="2" id="KW-1185">Reference proteome</keyword>
<accession>A0ABR9N3J1</accession>